<dbReference type="AlphaFoldDB" id="A0A1X7C0R6"/>
<dbReference type="Gene3D" id="3.30.450.20">
    <property type="entry name" value="PAS domain"/>
    <property type="match status" value="1"/>
</dbReference>
<keyword evidence="2" id="KW-1003">Cell membrane</keyword>
<dbReference type="Gene3D" id="6.10.340.10">
    <property type="match status" value="1"/>
</dbReference>
<dbReference type="SMART" id="SM00283">
    <property type="entry name" value="MA"/>
    <property type="match status" value="1"/>
</dbReference>
<dbReference type="InterPro" id="IPR033463">
    <property type="entry name" value="sCache_3"/>
</dbReference>
<reference evidence="14" key="1">
    <citation type="submission" date="2017-04" db="EMBL/GenBank/DDBJ databases">
        <authorList>
            <person name="Varghese N."/>
            <person name="Submissions S."/>
        </authorList>
    </citation>
    <scope>NUCLEOTIDE SEQUENCE [LARGE SCALE GENOMIC DNA]</scope>
    <source>
        <strain evidence="14">K3S</strain>
    </source>
</reference>
<feature type="domain" description="HAMP" evidence="12">
    <location>
        <begin position="302"/>
        <end position="354"/>
    </location>
</feature>
<gene>
    <name evidence="13" type="ORF">SAMN06295933_0070</name>
</gene>
<dbReference type="GO" id="GO:0006935">
    <property type="term" value="P:chemotaxis"/>
    <property type="evidence" value="ECO:0007669"/>
    <property type="project" value="UniProtKB-ARBA"/>
</dbReference>
<dbReference type="CDD" id="cd11386">
    <property type="entry name" value="MCP_signal"/>
    <property type="match status" value="1"/>
</dbReference>
<evidence type="ECO:0000259" key="11">
    <source>
        <dbReference type="PROSITE" id="PS50111"/>
    </source>
</evidence>
<dbReference type="FunFam" id="1.10.287.950:FF:000001">
    <property type="entry name" value="Methyl-accepting chemotaxis sensory transducer"/>
    <property type="match status" value="1"/>
</dbReference>
<dbReference type="PANTHER" id="PTHR32089">
    <property type="entry name" value="METHYL-ACCEPTING CHEMOTAXIS PROTEIN MCPB"/>
    <property type="match status" value="1"/>
</dbReference>
<dbReference type="PANTHER" id="PTHR32089:SF112">
    <property type="entry name" value="LYSOZYME-LIKE PROTEIN-RELATED"/>
    <property type="match status" value="1"/>
</dbReference>
<keyword evidence="14" id="KW-1185">Reference proteome</keyword>
<evidence type="ECO:0000256" key="1">
    <source>
        <dbReference type="ARBA" id="ARBA00004651"/>
    </source>
</evidence>
<keyword evidence="5 10" id="KW-0472">Membrane</keyword>
<dbReference type="STRING" id="1519643.SAMN06295933_0070"/>
<dbReference type="RefSeq" id="WP_085096685.1">
    <property type="nucleotide sequence ID" value="NZ_FWZU01000001.1"/>
</dbReference>
<evidence type="ECO:0000259" key="12">
    <source>
        <dbReference type="PROSITE" id="PS50885"/>
    </source>
</evidence>
<keyword evidence="9" id="KW-0175">Coiled coil</keyword>
<evidence type="ECO:0000256" key="3">
    <source>
        <dbReference type="ARBA" id="ARBA00022692"/>
    </source>
</evidence>
<keyword evidence="6 8" id="KW-0807">Transducer</keyword>
<evidence type="ECO:0000256" key="9">
    <source>
        <dbReference type="SAM" id="Coils"/>
    </source>
</evidence>
<feature type="transmembrane region" description="Helical" evidence="10">
    <location>
        <begin position="283"/>
        <end position="301"/>
    </location>
</feature>
<dbReference type="CDD" id="cd06225">
    <property type="entry name" value="HAMP"/>
    <property type="match status" value="1"/>
</dbReference>
<comment type="similarity">
    <text evidence="7">Belongs to the methyl-accepting chemotaxis (MCP) protein family.</text>
</comment>
<dbReference type="SUPFAM" id="SSF103190">
    <property type="entry name" value="Sensory domain-like"/>
    <property type="match status" value="2"/>
</dbReference>
<dbReference type="PROSITE" id="PS50111">
    <property type="entry name" value="CHEMOTAXIS_TRANSDUC_2"/>
    <property type="match status" value="1"/>
</dbReference>
<feature type="transmembrane region" description="Helical" evidence="10">
    <location>
        <begin position="9"/>
        <end position="33"/>
    </location>
</feature>
<dbReference type="Proteomes" id="UP000192906">
    <property type="component" value="Unassembled WGS sequence"/>
</dbReference>
<organism evidence="13 14">
    <name type="scientific">Desulfovibrio gilichinskyi</name>
    <dbReference type="NCBI Taxonomy" id="1519643"/>
    <lineage>
        <taxon>Bacteria</taxon>
        <taxon>Pseudomonadati</taxon>
        <taxon>Thermodesulfobacteriota</taxon>
        <taxon>Desulfovibrionia</taxon>
        <taxon>Desulfovibrionales</taxon>
        <taxon>Desulfovibrionaceae</taxon>
        <taxon>Desulfovibrio</taxon>
    </lineage>
</organism>
<dbReference type="Gene3D" id="1.10.287.950">
    <property type="entry name" value="Methyl-accepting chemotaxis protein"/>
    <property type="match status" value="1"/>
</dbReference>
<dbReference type="PROSITE" id="PS50885">
    <property type="entry name" value="HAMP"/>
    <property type="match status" value="1"/>
</dbReference>
<evidence type="ECO:0000256" key="6">
    <source>
        <dbReference type="ARBA" id="ARBA00023224"/>
    </source>
</evidence>
<dbReference type="InterPro" id="IPR003660">
    <property type="entry name" value="HAMP_dom"/>
</dbReference>
<dbReference type="Pfam" id="PF17203">
    <property type="entry name" value="sCache_3_2"/>
    <property type="match status" value="1"/>
</dbReference>
<dbReference type="InterPro" id="IPR029151">
    <property type="entry name" value="Sensor-like_sf"/>
</dbReference>
<dbReference type="InterPro" id="IPR004089">
    <property type="entry name" value="MCPsignal_dom"/>
</dbReference>
<dbReference type="Pfam" id="PF00015">
    <property type="entry name" value="MCPsignal"/>
    <property type="match status" value="1"/>
</dbReference>
<evidence type="ECO:0000256" key="8">
    <source>
        <dbReference type="PROSITE-ProRule" id="PRU00284"/>
    </source>
</evidence>
<evidence type="ECO:0000256" key="2">
    <source>
        <dbReference type="ARBA" id="ARBA00022475"/>
    </source>
</evidence>
<protein>
    <submittedName>
        <fullName evidence="13">Methyl-accepting chemotaxis protein</fullName>
    </submittedName>
</protein>
<dbReference type="GO" id="GO:0005886">
    <property type="term" value="C:plasma membrane"/>
    <property type="evidence" value="ECO:0007669"/>
    <property type="project" value="UniProtKB-SubCell"/>
</dbReference>
<dbReference type="SUPFAM" id="SSF58104">
    <property type="entry name" value="Methyl-accepting chemotaxis protein (MCP) signaling domain"/>
    <property type="match status" value="1"/>
</dbReference>
<dbReference type="OrthoDB" id="9814363at2"/>
<proteinExistence type="inferred from homology"/>
<evidence type="ECO:0000313" key="14">
    <source>
        <dbReference type="Proteomes" id="UP000192906"/>
    </source>
</evidence>
<evidence type="ECO:0000256" key="10">
    <source>
        <dbReference type="SAM" id="Phobius"/>
    </source>
</evidence>
<accession>A0A1X7C0R6</accession>
<keyword evidence="3 10" id="KW-0812">Transmembrane</keyword>
<dbReference type="Pfam" id="PF17202">
    <property type="entry name" value="sCache_3_3"/>
    <property type="match status" value="1"/>
</dbReference>
<sequence length="676" mass="72495">MKLSIRDKIVLMAVGTTIITGIAIFLTVTHYVAKGFATEAVRSVSTMNKVVEHDIENRSKAFLEKAILIAQEAELTDAIKAGDKDNLSQVLKRMMTETESDFVTVTDANGKVIARGHSDNFGDSATNQETVIKALNGQSCFGIVKGKEVVFTLRATAPIKNNNEIIGTISIGISLSDAKFVDSIKGYTDLEVTVFNGNTREMTTIINSGKRAVGTKIKNPEVIQTVIDEGKIFLARNNILGVEYQTAYWPIKNLNGKNIGMWFIGMPVETMIKSQNAVRNSSLIIISIVLPFIILIAWLIARTMAKPIVVATNYATSVAEGDLNNVLKIKTNDEVSLLADALNTMVVNLKNKINEAEKQTSLAAEETKKAQQATKEAEVARRQAETAKKEGMLQAARELEDVVEIISAASEELSAQIEQSSAGTDVQSQRVNETATAMEEMNATVLEVAKSSGEASETANKAMQTAKKGSDVVTTMITGIGTVLGYSAILEKEMEKLGISAEKIGQIIDVISDIADQTNLLALNAAIEAARAGEAGRGFAVVADEVRKLAEKTTTATNEVAKAISEIQNGTKVSISQCANTVQGINNVSGMAEDAGNSLTEILSLNDQASDQIRGIATACEEQSATSEEINRAVDEINHIASETGDAMHQSSEAVMDLAAQAQKLKSIIDNMKNDN</sequence>
<evidence type="ECO:0000313" key="13">
    <source>
        <dbReference type="EMBL" id="SME87878.1"/>
    </source>
</evidence>
<name>A0A1X7C0R6_9BACT</name>
<keyword evidence="4 10" id="KW-1133">Transmembrane helix</keyword>
<evidence type="ECO:0000256" key="5">
    <source>
        <dbReference type="ARBA" id="ARBA00023136"/>
    </source>
</evidence>
<feature type="domain" description="Methyl-accepting transducer" evidence="11">
    <location>
        <begin position="402"/>
        <end position="638"/>
    </location>
</feature>
<evidence type="ECO:0000256" key="7">
    <source>
        <dbReference type="ARBA" id="ARBA00029447"/>
    </source>
</evidence>
<evidence type="ECO:0000256" key="4">
    <source>
        <dbReference type="ARBA" id="ARBA00022989"/>
    </source>
</evidence>
<feature type="coiled-coil region" evidence="9">
    <location>
        <begin position="339"/>
        <end position="390"/>
    </location>
</feature>
<dbReference type="EMBL" id="FWZU01000001">
    <property type="protein sequence ID" value="SME87878.1"/>
    <property type="molecule type" value="Genomic_DNA"/>
</dbReference>
<dbReference type="SMART" id="SM00304">
    <property type="entry name" value="HAMP"/>
    <property type="match status" value="1"/>
</dbReference>
<comment type="subcellular location">
    <subcellularLocation>
        <location evidence="1">Cell membrane</location>
        <topology evidence="1">Multi-pass membrane protein</topology>
    </subcellularLocation>
</comment>
<dbReference type="Pfam" id="PF00672">
    <property type="entry name" value="HAMP"/>
    <property type="match status" value="1"/>
</dbReference>
<dbReference type="GO" id="GO:0007165">
    <property type="term" value="P:signal transduction"/>
    <property type="evidence" value="ECO:0007669"/>
    <property type="project" value="UniProtKB-KW"/>
</dbReference>